<dbReference type="InterPro" id="IPR032805">
    <property type="entry name" value="Wax_synthase_dom"/>
</dbReference>
<dbReference type="GO" id="GO:0016020">
    <property type="term" value="C:membrane"/>
    <property type="evidence" value="ECO:0007669"/>
    <property type="project" value="UniProtKB-SubCell"/>
</dbReference>
<dbReference type="Pfam" id="PF13813">
    <property type="entry name" value="MBOAT_2"/>
    <property type="match status" value="1"/>
</dbReference>
<keyword evidence="6 8" id="KW-1133">Transmembrane helix</keyword>
<dbReference type="HOGENOM" id="CLU_1107782_0_0_1"/>
<feature type="transmembrane region" description="Helical" evidence="8">
    <location>
        <begin position="29"/>
        <end position="49"/>
    </location>
</feature>
<evidence type="ECO:0000256" key="5">
    <source>
        <dbReference type="ARBA" id="ARBA00022692"/>
    </source>
</evidence>
<evidence type="ECO:0000256" key="8">
    <source>
        <dbReference type="SAM" id="Phobius"/>
    </source>
</evidence>
<comment type="pathway">
    <text evidence="2">Secondary metabolite biosynthesis.</text>
</comment>
<dbReference type="EMBL" id="KN823161">
    <property type="protein sequence ID" value="KIO20792.1"/>
    <property type="molecule type" value="Genomic_DNA"/>
</dbReference>
<evidence type="ECO:0000256" key="7">
    <source>
        <dbReference type="ARBA" id="ARBA00023136"/>
    </source>
</evidence>
<feature type="transmembrane region" description="Helical" evidence="8">
    <location>
        <begin position="124"/>
        <end position="144"/>
    </location>
</feature>
<dbReference type="Proteomes" id="UP000054248">
    <property type="component" value="Unassembled WGS sequence"/>
</dbReference>
<evidence type="ECO:0000259" key="9">
    <source>
        <dbReference type="Pfam" id="PF13813"/>
    </source>
</evidence>
<dbReference type="GO" id="GO:0008374">
    <property type="term" value="F:O-acyltransferase activity"/>
    <property type="evidence" value="ECO:0007669"/>
    <property type="project" value="InterPro"/>
</dbReference>
<evidence type="ECO:0000256" key="6">
    <source>
        <dbReference type="ARBA" id="ARBA00022989"/>
    </source>
</evidence>
<reference evidence="10 11" key="1">
    <citation type="submission" date="2014-04" db="EMBL/GenBank/DDBJ databases">
        <authorList>
            <consortium name="DOE Joint Genome Institute"/>
            <person name="Kuo A."/>
            <person name="Girlanda M."/>
            <person name="Perotto S."/>
            <person name="Kohler A."/>
            <person name="Nagy L.G."/>
            <person name="Floudas D."/>
            <person name="Copeland A."/>
            <person name="Barry K.W."/>
            <person name="Cichocki N."/>
            <person name="Veneault-Fourrey C."/>
            <person name="LaButti K."/>
            <person name="Lindquist E.A."/>
            <person name="Lipzen A."/>
            <person name="Lundell T."/>
            <person name="Morin E."/>
            <person name="Murat C."/>
            <person name="Sun H."/>
            <person name="Tunlid A."/>
            <person name="Henrissat B."/>
            <person name="Grigoriev I.V."/>
            <person name="Hibbett D.S."/>
            <person name="Martin F."/>
            <person name="Nordberg H.P."/>
            <person name="Cantor M.N."/>
            <person name="Hua S.X."/>
        </authorList>
    </citation>
    <scope>NUCLEOTIDE SEQUENCE [LARGE SCALE GENOMIC DNA]</scope>
    <source>
        <strain evidence="10 11">MUT 4182</strain>
    </source>
</reference>
<reference evidence="11" key="2">
    <citation type="submission" date="2015-01" db="EMBL/GenBank/DDBJ databases">
        <title>Evolutionary Origins and Diversification of the Mycorrhizal Mutualists.</title>
        <authorList>
            <consortium name="DOE Joint Genome Institute"/>
            <consortium name="Mycorrhizal Genomics Consortium"/>
            <person name="Kohler A."/>
            <person name="Kuo A."/>
            <person name="Nagy L.G."/>
            <person name="Floudas D."/>
            <person name="Copeland A."/>
            <person name="Barry K.W."/>
            <person name="Cichocki N."/>
            <person name="Veneault-Fourrey C."/>
            <person name="LaButti K."/>
            <person name="Lindquist E.A."/>
            <person name="Lipzen A."/>
            <person name="Lundell T."/>
            <person name="Morin E."/>
            <person name="Murat C."/>
            <person name="Riley R."/>
            <person name="Ohm R."/>
            <person name="Sun H."/>
            <person name="Tunlid A."/>
            <person name="Henrissat B."/>
            <person name="Grigoriev I.V."/>
            <person name="Hibbett D.S."/>
            <person name="Martin F."/>
        </authorList>
    </citation>
    <scope>NUCLEOTIDE SEQUENCE [LARGE SCALE GENOMIC DNA]</scope>
    <source>
        <strain evidence="11">MUT 4182</strain>
    </source>
</reference>
<dbReference type="PANTHER" id="PTHR31595:SF57">
    <property type="entry name" value="OS04G0481900 PROTEIN"/>
    <property type="match status" value="1"/>
</dbReference>
<evidence type="ECO:0000313" key="11">
    <source>
        <dbReference type="Proteomes" id="UP000054248"/>
    </source>
</evidence>
<keyword evidence="5 8" id="KW-0812">Transmembrane</keyword>
<keyword evidence="7 8" id="KW-0472">Membrane</keyword>
<feature type="domain" description="Wax synthase" evidence="9">
    <location>
        <begin position="69"/>
        <end position="141"/>
    </location>
</feature>
<keyword evidence="4" id="KW-0808">Transferase</keyword>
<gene>
    <name evidence="10" type="ORF">M407DRAFT_81166</name>
</gene>
<sequence length="251" mass="28704">MDVFDVFVKSIDWAHLAYTTPTPVTSLPLHLQIFPSFTVLITTMLYLSIPDTFMTTILVLFGASSPSSCPPMFDSPLESASLRDFWSIRWHHIFRRTFGRMAKPLLLLLPSSTSPQTRRVVRQAITFFLTTTLHLLLFTTLPPLPASSTNPNPQLSVFLDWNTIKFFLTQPLGLILESVLIFPLTEALSPRPKTTFRRAFAWSWLLFTGRYWSDSWVGKGLFNAESERPIVFSLVRGVLWGNWRIVQHPCV</sequence>
<evidence type="ECO:0000256" key="4">
    <source>
        <dbReference type="ARBA" id="ARBA00022679"/>
    </source>
</evidence>
<feature type="transmembrane region" description="Helical" evidence="8">
    <location>
        <begin position="164"/>
        <end position="184"/>
    </location>
</feature>
<dbReference type="InterPro" id="IPR044851">
    <property type="entry name" value="Wax_synthase"/>
</dbReference>
<evidence type="ECO:0000256" key="3">
    <source>
        <dbReference type="ARBA" id="ARBA00007282"/>
    </source>
</evidence>
<dbReference type="STRING" id="1051891.A0A0C3LH78"/>
<organism evidence="10 11">
    <name type="scientific">Tulasnella calospora MUT 4182</name>
    <dbReference type="NCBI Taxonomy" id="1051891"/>
    <lineage>
        <taxon>Eukaryota</taxon>
        <taxon>Fungi</taxon>
        <taxon>Dikarya</taxon>
        <taxon>Basidiomycota</taxon>
        <taxon>Agaricomycotina</taxon>
        <taxon>Agaricomycetes</taxon>
        <taxon>Cantharellales</taxon>
        <taxon>Tulasnellaceae</taxon>
        <taxon>Tulasnella</taxon>
    </lineage>
</organism>
<accession>A0A0C3LH78</accession>
<comment type="similarity">
    <text evidence="3">Belongs to the wax synthase family.</text>
</comment>
<dbReference type="OrthoDB" id="1077582at2759"/>
<name>A0A0C3LH78_9AGAM</name>
<evidence type="ECO:0000256" key="2">
    <source>
        <dbReference type="ARBA" id="ARBA00005179"/>
    </source>
</evidence>
<dbReference type="AlphaFoldDB" id="A0A0C3LH78"/>
<evidence type="ECO:0000256" key="1">
    <source>
        <dbReference type="ARBA" id="ARBA00004141"/>
    </source>
</evidence>
<dbReference type="PANTHER" id="PTHR31595">
    <property type="entry name" value="LONG-CHAIN-ALCOHOL O-FATTY-ACYLTRANSFERASE 3-RELATED"/>
    <property type="match status" value="1"/>
</dbReference>
<dbReference type="GO" id="GO:0006629">
    <property type="term" value="P:lipid metabolic process"/>
    <property type="evidence" value="ECO:0007669"/>
    <property type="project" value="InterPro"/>
</dbReference>
<comment type="subcellular location">
    <subcellularLocation>
        <location evidence="1">Membrane</location>
        <topology evidence="1">Multi-pass membrane protein</topology>
    </subcellularLocation>
</comment>
<proteinExistence type="inferred from homology"/>
<evidence type="ECO:0000313" key="10">
    <source>
        <dbReference type="EMBL" id="KIO20792.1"/>
    </source>
</evidence>
<keyword evidence="11" id="KW-1185">Reference proteome</keyword>
<protein>
    <recommendedName>
        <fullName evidence="9">Wax synthase domain-containing protein</fullName>
    </recommendedName>
</protein>